<dbReference type="AlphaFoldDB" id="A0A2S5GKT7"/>
<evidence type="ECO:0000256" key="1">
    <source>
        <dbReference type="ARBA" id="ARBA00023125"/>
    </source>
</evidence>
<evidence type="ECO:0000259" key="2">
    <source>
        <dbReference type="PROSITE" id="PS50043"/>
    </source>
</evidence>
<dbReference type="GO" id="GO:0003677">
    <property type="term" value="F:DNA binding"/>
    <property type="evidence" value="ECO:0007669"/>
    <property type="project" value="UniProtKB-KW"/>
</dbReference>
<gene>
    <name evidence="3" type="ORF">C4E15_26025</name>
</gene>
<dbReference type="Gene3D" id="3.40.50.2300">
    <property type="match status" value="1"/>
</dbReference>
<reference evidence="3 4" key="1">
    <citation type="submission" date="2018-02" db="EMBL/GenBank/DDBJ databases">
        <title>Draft Genome of Achromobacter spanius stain 6.</title>
        <authorList>
            <person name="Gunasekera T.S."/>
            <person name="Radwan O."/>
            <person name="Ruiz O.N."/>
        </authorList>
    </citation>
    <scope>NUCLEOTIDE SEQUENCE [LARGE SCALE GENOMIC DNA]</scope>
    <source>
        <strain evidence="3 4">6</strain>
    </source>
</reference>
<evidence type="ECO:0000313" key="3">
    <source>
        <dbReference type="EMBL" id="PPA73473.1"/>
    </source>
</evidence>
<comment type="caution">
    <text evidence="3">The sequence shown here is derived from an EMBL/GenBank/DDBJ whole genome shotgun (WGS) entry which is preliminary data.</text>
</comment>
<name>A0A2S5GKT7_9BURK</name>
<dbReference type="PROSITE" id="PS00622">
    <property type="entry name" value="HTH_LUXR_1"/>
    <property type="match status" value="1"/>
</dbReference>
<feature type="domain" description="HTH luxR-type" evidence="2">
    <location>
        <begin position="142"/>
        <end position="207"/>
    </location>
</feature>
<dbReference type="PANTHER" id="PTHR43214">
    <property type="entry name" value="TWO-COMPONENT RESPONSE REGULATOR"/>
    <property type="match status" value="1"/>
</dbReference>
<dbReference type="InterPro" id="IPR039420">
    <property type="entry name" value="WalR-like"/>
</dbReference>
<sequence>MKPVPVLLITHDDLLWQHWRALDSTRWLAARGRGLADLQRWREQGRTLAVLDTDVPRLPSWQDPSWGPALAGLHLVVASPSPNDEQGTQALGAGAHGYCHSYAPAAALSQALEVVLSGGIWMGRSLVARLLKLVTERAQDSHSWDNGLLTEREITVARYAASGQANAQIAEALGITERTVKAHLSAVFEKLGVSDRLQLALLVHGISAPADTRSKITS</sequence>
<dbReference type="InterPro" id="IPR016032">
    <property type="entry name" value="Sig_transdc_resp-reg_C-effctor"/>
</dbReference>
<dbReference type="SMART" id="SM00421">
    <property type="entry name" value="HTH_LUXR"/>
    <property type="match status" value="1"/>
</dbReference>
<dbReference type="PRINTS" id="PR00038">
    <property type="entry name" value="HTHLUXR"/>
</dbReference>
<accession>A0A2S5GKT7</accession>
<dbReference type="GO" id="GO:0006355">
    <property type="term" value="P:regulation of DNA-templated transcription"/>
    <property type="evidence" value="ECO:0007669"/>
    <property type="project" value="InterPro"/>
</dbReference>
<dbReference type="InterPro" id="IPR000792">
    <property type="entry name" value="Tscrpt_reg_LuxR_C"/>
</dbReference>
<organism evidence="3 4">
    <name type="scientific">Achromobacter spanius</name>
    <dbReference type="NCBI Taxonomy" id="217203"/>
    <lineage>
        <taxon>Bacteria</taxon>
        <taxon>Pseudomonadati</taxon>
        <taxon>Pseudomonadota</taxon>
        <taxon>Betaproteobacteria</taxon>
        <taxon>Burkholderiales</taxon>
        <taxon>Alcaligenaceae</taxon>
        <taxon>Achromobacter</taxon>
    </lineage>
</organism>
<dbReference type="PROSITE" id="PS50043">
    <property type="entry name" value="HTH_LUXR_2"/>
    <property type="match status" value="1"/>
</dbReference>
<dbReference type="SUPFAM" id="SSF46894">
    <property type="entry name" value="C-terminal effector domain of the bipartite response regulators"/>
    <property type="match status" value="1"/>
</dbReference>
<keyword evidence="1 3" id="KW-0238">DNA-binding</keyword>
<evidence type="ECO:0000313" key="4">
    <source>
        <dbReference type="Proteomes" id="UP000239990"/>
    </source>
</evidence>
<dbReference type="EMBL" id="PREU01000015">
    <property type="protein sequence ID" value="PPA73473.1"/>
    <property type="molecule type" value="Genomic_DNA"/>
</dbReference>
<dbReference type="RefSeq" id="WP_046807560.1">
    <property type="nucleotide sequence ID" value="NZ_PREU01000015.1"/>
</dbReference>
<proteinExistence type="predicted"/>
<dbReference type="OrthoDB" id="9794397at2"/>
<dbReference type="CDD" id="cd06170">
    <property type="entry name" value="LuxR_C_like"/>
    <property type="match status" value="1"/>
</dbReference>
<dbReference type="Proteomes" id="UP000239990">
    <property type="component" value="Unassembled WGS sequence"/>
</dbReference>
<protein>
    <submittedName>
        <fullName evidence="3">DNA-binding response regulator</fullName>
    </submittedName>
</protein>
<dbReference type="Pfam" id="PF00196">
    <property type="entry name" value="GerE"/>
    <property type="match status" value="1"/>
</dbReference>